<dbReference type="InterPro" id="IPR011008">
    <property type="entry name" value="Dimeric_a/b-barrel"/>
</dbReference>
<dbReference type="AlphaFoldDB" id="A0A6A6SRS2"/>
<feature type="domain" description="EthD" evidence="2">
    <location>
        <begin position="8"/>
        <end position="115"/>
    </location>
</feature>
<organism evidence="3 4">
    <name type="scientific">Lophiostoma macrostomum CBS 122681</name>
    <dbReference type="NCBI Taxonomy" id="1314788"/>
    <lineage>
        <taxon>Eukaryota</taxon>
        <taxon>Fungi</taxon>
        <taxon>Dikarya</taxon>
        <taxon>Ascomycota</taxon>
        <taxon>Pezizomycotina</taxon>
        <taxon>Dothideomycetes</taxon>
        <taxon>Pleosporomycetidae</taxon>
        <taxon>Pleosporales</taxon>
        <taxon>Lophiostomataceae</taxon>
        <taxon>Lophiostoma</taxon>
    </lineage>
</organism>
<gene>
    <name evidence="3" type="ORF">K491DRAFT_582655</name>
</gene>
<sequence length="115" mass="13715">LVFFIWRKQDLTPTQFREHYETIHMPLLQKLFGDLFPKTHTRNYIERKKAEGVAENDANGNATWTPVLFQDATPDDFDYDVMAIAAFEDEDAFQKFFARYLEVRGVLEEDERRFM</sequence>
<dbReference type="InterPro" id="IPR009799">
    <property type="entry name" value="EthD_dom"/>
</dbReference>
<dbReference type="Proteomes" id="UP000799324">
    <property type="component" value="Unassembled WGS sequence"/>
</dbReference>
<name>A0A6A6SRS2_9PLEO</name>
<dbReference type="Pfam" id="PF07110">
    <property type="entry name" value="EthD"/>
    <property type="match status" value="1"/>
</dbReference>
<comment type="similarity">
    <text evidence="1">Belongs to the tpcK family.</text>
</comment>
<dbReference type="Gene3D" id="3.30.70.100">
    <property type="match status" value="1"/>
</dbReference>
<dbReference type="EMBL" id="MU004500">
    <property type="protein sequence ID" value="KAF2649253.1"/>
    <property type="molecule type" value="Genomic_DNA"/>
</dbReference>
<feature type="non-terminal residue" evidence="3">
    <location>
        <position position="1"/>
    </location>
</feature>
<evidence type="ECO:0000313" key="4">
    <source>
        <dbReference type="Proteomes" id="UP000799324"/>
    </source>
</evidence>
<feature type="non-terminal residue" evidence="3">
    <location>
        <position position="115"/>
    </location>
</feature>
<dbReference type="SUPFAM" id="SSF54909">
    <property type="entry name" value="Dimeric alpha+beta barrel"/>
    <property type="match status" value="1"/>
</dbReference>
<dbReference type="GO" id="GO:0016491">
    <property type="term" value="F:oxidoreductase activity"/>
    <property type="evidence" value="ECO:0007669"/>
    <property type="project" value="InterPro"/>
</dbReference>
<keyword evidence="4" id="KW-1185">Reference proteome</keyword>
<protein>
    <recommendedName>
        <fullName evidence="2">EthD domain-containing protein</fullName>
    </recommendedName>
</protein>
<evidence type="ECO:0000313" key="3">
    <source>
        <dbReference type="EMBL" id="KAF2649253.1"/>
    </source>
</evidence>
<evidence type="ECO:0000256" key="1">
    <source>
        <dbReference type="ARBA" id="ARBA00005986"/>
    </source>
</evidence>
<dbReference type="OrthoDB" id="2519291at2759"/>
<evidence type="ECO:0000259" key="2">
    <source>
        <dbReference type="Pfam" id="PF07110"/>
    </source>
</evidence>
<accession>A0A6A6SRS2</accession>
<reference evidence="3" key="1">
    <citation type="journal article" date="2020" name="Stud. Mycol.">
        <title>101 Dothideomycetes genomes: a test case for predicting lifestyles and emergence of pathogens.</title>
        <authorList>
            <person name="Haridas S."/>
            <person name="Albert R."/>
            <person name="Binder M."/>
            <person name="Bloem J."/>
            <person name="Labutti K."/>
            <person name="Salamov A."/>
            <person name="Andreopoulos B."/>
            <person name="Baker S."/>
            <person name="Barry K."/>
            <person name="Bills G."/>
            <person name="Bluhm B."/>
            <person name="Cannon C."/>
            <person name="Castanera R."/>
            <person name="Culley D."/>
            <person name="Daum C."/>
            <person name="Ezra D."/>
            <person name="Gonzalez J."/>
            <person name="Henrissat B."/>
            <person name="Kuo A."/>
            <person name="Liang C."/>
            <person name="Lipzen A."/>
            <person name="Lutzoni F."/>
            <person name="Magnuson J."/>
            <person name="Mondo S."/>
            <person name="Nolan M."/>
            <person name="Ohm R."/>
            <person name="Pangilinan J."/>
            <person name="Park H.-J."/>
            <person name="Ramirez L."/>
            <person name="Alfaro M."/>
            <person name="Sun H."/>
            <person name="Tritt A."/>
            <person name="Yoshinaga Y."/>
            <person name="Zwiers L.-H."/>
            <person name="Turgeon B."/>
            <person name="Goodwin S."/>
            <person name="Spatafora J."/>
            <person name="Crous P."/>
            <person name="Grigoriev I."/>
        </authorList>
    </citation>
    <scope>NUCLEOTIDE SEQUENCE</scope>
    <source>
        <strain evidence="3">CBS 122681</strain>
    </source>
</reference>
<proteinExistence type="inferred from homology"/>